<gene>
    <name evidence="2" type="ORF">HAP48_022895</name>
</gene>
<dbReference type="AlphaFoldDB" id="A0A973W245"/>
<evidence type="ECO:0000313" key="2">
    <source>
        <dbReference type="EMBL" id="NVI45755.1"/>
    </source>
</evidence>
<accession>A0A973W245</accession>
<name>A0A973W245_9BRAD</name>
<feature type="chain" id="PRO_5038135736" evidence="1">
    <location>
        <begin position="42"/>
        <end position="132"/>
    </location>
</feature>
<organism evidence="2">
    <name type="scientific">Bradyrhizobium septentrionale</name>
    <dbReference type="NCBI Taxonomy" id="1404411"/>
    <lineage>
        <taxon>Bacteria</taxon>
        <taxon>Pseudomonadati</taxon>
        <taxon>Pseudomonadota</taxon>
        <taxon>Alphaproteobacteria</taxon>
        <taxon>Hyphomicrobiales</taxon>
        <taxon>Nitrobacteraceae</taxon>
        <taxon>Bradyrhizobium</taxon>
    </lineage>
</organism>
<protein>
    <submittedName>
        <fullName evidence="2">Uncharacterized protein</fullName>
    </submittedName>
</protein>
<feature type="signal peptide" evidence="1">
    <location>
        <begin position="1"/>
        <end position="41"/>
    </location>
</feature>
<comment type="caution">
    <text evidence="2">The sequence shown here is derived from an EMBL/GenBank/DDBJ whole genome shotgun (WGS) entry which is preliminary data.</text>
</comment>
<dbReference type="EMBL" id="JAAOLE020000001">
    <property type="protein sequence ID" value="NVI45755.1"/>
    <property type="molecule type" value="Genomic_DNA"/>
</dbReference>
<sequence length="132" mass="13337">MPRVKQAPKSKRVTSKRVTKAAVPALGAAGLTFSLVGSASAAAVPAADAPQIQKYTPTQAITLGEEEIADVSLATFHLFDKETAGAGVQVAWRGCGGCRGCRGCRACRGCRCGGCGGCGGGCCLSWGACRLC</sequence>
<proteinExistence type="predicted"/>
<evidence type="ECO:0000256" key="1">
    <source>
        <dbReference type="SAM" id="SignalP"/>
    </source>
</evidence>
<reference evidence="2" key="1">
    <citation type="submission" date="2020-06" db="EMBL/GenBank/DDBJ databases">
        <title>Whole Genome Sequence of Bradyrhizobium sp. Strain 1S1.</title>
        <authorList>
            <person name="Bromfield E.S.P."/>
            <person name="Cloutier S."/>
        </authorList>
    </citation>
    <scope>NUCLEOTIDE SEQUENCE [LARGE SCALE GENOMIC DNA]</scope>
    <source>
        <strain evidence="2">1S1</strain>
    </source>
</reference>
<keyword evidence="1" id="KW-0732">Signal</keyword>